<evidence type="ECO:0000313" key="5">
    <source>
        <dbReference type="Proteomes" id="UP000184608"/>
    </source>
</evidence>
<dbReference type="GO" id="GO:0005886">
    <property type="term" value="C:plasma membrane"/>
    <property type="evidence" value="ECO:0007669"/>
    <property type="project" value="InterPro"/>
</dbReference>
<dbReference type="EMBL" id="FQXZ01000039">
    <property type="protein sequence ID" value="SHI38224.1"/>
    <property type="molecule type" value="Genomic_DNA"/>
</dbReference>
<protein>
    <submittedName>
        <fullName evidence="4">FtsH protease regulator HflK</fullName>
    </submittedName>
</protein>
<dbReference type="GO" id="GO:0098552">
    <property type="term" value="C:side of membrane"/>
    <property type="evidence" value="ECO:0007669"/>
    <property type="project" value="UniProtKB-ARBA"/>
</dbReference>
<dbReference type="SMART" id="SM00244">
    <property type="entry name" value="PHB"/>
    <property type="match status" value="1"/>
</dbReference>
<dbReference type="InterPro" id="IPR036013">
    <property type="entry name" value="Band_7/SPFH_dom_sf"/>
</dbReference>
<dbReference type="PANTHER" id="PTHR10264">
    <property type="entry name" value="BAND 7 PROTEIN-RELATED"/>
    <property type="match status" value="1"/>
</dbReference>
<dbReference type="PANTHER" id="PTHR10264:SF83">
    <property type="entry name" value="BLL5629 PROTEIN"/>
    <property type="match status" value="1"/>
</dbReference>
<name>A0A1M6ANY6_9VIBR</name>
<dbReference type="Gene3D" id="3.30.479.30">
    <property type="entry name" value="Band 7 domain"/>
    <property type="match status" value="1"/>
</dbReference>
<dbReference type="InterPro" id="IPR001107">
    <property type="entry name" value="Band_7"/>
</dbReference>
<keyword evidence="4" id="KW-0378">Hydrolase</keyword>
<dbReference type="InterPro" id="IPR043202">
    <property type="entry name" value="Band-7_stomatin-like"/>
</dbReference>
<feature type="domain" description="Band 7" evidence="3">
    <location>
        <begin position="159"/>
        <end position="318"/>
    </location>
</feature>
<sequence length="390" mass="43920">MSVVRMQLKKKIKVAENQRVFVLKNQQLKQVLIPGNYSFWNLANQPEFISFDINQLFYREQNSKRLYEQSEVFRAHIDHYQLSEGEAGMLYLDGRLTGIVAPGESLYVWKDAGDIRLDRIHITNTLDVTSELQALFRQTGVNAANRLICSVNTVKTQPAAELRVPPAHVGLLYINGELARLLSPGDYSFWQFNRTIEMKLFDCRTQMLEISGQEILSKDRVSLRLNLNASFKVTDPQLAAVSLAKVEDYAYKMLQLALREAVGTKTLDDLLLDKLYINETVKALVAEQLKAVGVTLESVGVKDIILPGEMKAILNQVVEAQKAAEANVIKRREETAATRSLHNTAKVMENNPTLLRLKELEALEKVADKINNLNVYGGLEGLMNGVVKMT</sequence>
<dbReference type="GO" id="GO:0008233">
    <property type="term" value="F:peptidase activity"/>
    <property type="evidence" value="ECO:0007669"/>
    <property type="project" value="UniProtKB-KW"/>
</dbReference>
<dbReference type="AlphaFoldDB" id="A0A1M6ANY6"/>
<keyword evidence="4" id="KW-0645">Protease</keyword>
<dbReference type="FunFam" id="3.30.479.30:FF:000004">
    <property type="entry name" value="Putative membrane protease family, stomatin"/>
    <property type="match status" value="1"/>
</dbReference>
<comment type="subcellular location">
    <subcellularLocation>
        <location evidence="1">Membrane</location>
        <topology evidence="1">Single-pass membrane protein</topology>
    </subcellularLocation>
</comment>
<dbReference type="Proteomes" id="UP000184608">
    <property type="component" value="Unassembled WGS sequence"/>
</dbReference>
<dbReference type="CDD" id="cd13438">
    <property type="entry name" value="SPFH_eoslipins_u2"/>
    <property type="match status" value="1"/>
</dbReference>
<organism evidence="4 5">
    <name type="scientific">Vibrio aerogenes CECT 7868</name>
    <dbReference type="NCBI Taxonomy" id="1216006"/>
    <lineage>
        <taxon>Bacteria</taxon>
        <taxon>Pseudomonadati</taxon>
        <taxon>Pseudomonadota</taxon>
        <taxon>Gammaproteobacteria</taxon>
        <taxon>Vibrionales</taxon>
        <taxon>Vibrionaceae</taxon>
        <taxon>Vibrio</taxon>
    </lineage>
</organism>
<keyword evidence="5" id="KW-1185">Reference proteome</keyword>
<evidence type="ECO:0000259" key="3">
    <source>
        <dbReference type="SMART" id="SM00244"/>
    </source>
</evidence>
<proteinExistence type="inferred from homology"/>
<dbReference type="Pfam" id="PF01145">
    <property type="entry name" value="Band_7"/>
    <property type="match status" value="1"/>
</dbReference>
<evidence type="ECO:0000313" key="4">
    <source>
        <dbReference type="EMBL" id="SHI38224.1"/>
    </source>
</evidence>
<dbReference type="SUPFAM" id="SSF117892">
    <property type="entry name" value="Band 7/SPFH domain"/>
    <property type="match status" value="1"/>
</dbReference>
<dbReference type="STRING" id="1216006.VA7868_03628"/>
<evidence type="ECO:0000256" key="2">
    <source>
        <dbReference type="ARBA" id="ARBA00008164"/>
    </source>
</evidence>
<comment type="similarity">
    <text evidence="2">Belongs to the band 7/mec-2 family.</text>
</comment>
<dbReference type="GO" id="GO:0006508">
    <property type="term" value="P:proteolysis"/>
    <property type="evidence" value="ECO:0007669"/>
    <property type="project" value="UniProtKB-KW"/>
</dbReference>
<evidence type="ECO:0000256" key="1">
    <source>
        <dbReference type="ARBA" id="ARBA00004167"/>
    </source>
</evidence>
<gene>
    <name evidence="4" type="ORF">VA7868_03628</name>
</gene>
<dbReference type="RefSeq" id="WP_245796954.1">
    <property type="nucleotide sequence ID" value="NZ_FQXZ01000039.1"/>
</dbReference>
<accession>A0A1M6ANY6</accession>
<reference evidence="4 5" key="1">
    <citation type="submission" date="2016-11" db="EMBL/GenBank/DDBJ databases">
        <authorList>
            <person name="Jaros S."/>
            <person name="Januszkiewicz K."/>
            <person name="Wedrychowicz H."/>
        </authorList>
    </citation>
    <scope>NUCLEOTIDE SEQUENCE [LARGE SCALE GENOMIC DNA]</scope>
    <source>
        <strain evidence="4 5">CECT 7868</strain>
    </source>
</reference>
<dbReference type="Gene3D" id="6.10.250.2090">
    <property type="match status" value="1"/>
</dbReference>